<gene>
    <name evidence="6" type="primary">LOC118411404</name>
</gene>
<dbReference type="SMART" id="SM00252">
    <property type="entry name" value="SH2"/>
    <property type="match status" value="1"/>
</dbReference>
<accession>A0A9J7KSV5</accession>
<feature type="compositionally biased region" description="Basic and acidic residues" evidence="3">
    <location>
        <begin position="39"/>
        <end position="49"/>
    </location>
</feature>
<feature type="compositionally biased region" description="Polar residues" evidence="3">
    <location>
        <begin position="302"/>
        <end position="314"/>
    </location>
</feature>
<reference evidence="6" key="2">
    <citation type="submission" date="2025-08" db="UniProtKB">
        <authorList>
            <consortium name="RefSeq"/>
        </authorList>
    </citation>
    <scope>IDENTIFICATION</scope>
    <source>
        <strain evidence="6">S238N-H82</strain>
        <tissue evidence="6">Testes</tissue>
    </source>
</reference>
<dbReference type="OMA" id="DHEWKEQ"/>
<evidence type="ECO:0000313" key="5">
    <source>
        <dbReference type="Proteomes" id="UP000001554"/>
    </source>
</evidence>
<sequence>MLQQILKTMYVDPEILSELSEEQKQLLFFKMREEQVRRYKEWDEKEDKKPKKPPKPGKRRIQFLKGADGEPWTWVMGEGRGDATIEEIMDREDQLRAQRLAEKEAEELKRKNEELIRAKLQAEKEKLEREKRQLAEAKRKEEEAYASRKEAKMAAERARKAWAEQERQAKELEKKKEAELKCNHCQEPVLQRKEQMERRRSFEEVHKKAEKRAKELYMSLKEARETAIKEAEQEQERKEREWREQLQKQKAADKRRSMLARNAREEFRRSVHMAMADNKKQTVYDVATQLQKQSLGGAAPATRTSKTSSPTQASLPARPTSRQEVIRWFQDFEQPRQAGLDARTHQPAAWFHGIISRQEAESLLEGRPVGSFLVRVSERVWGYTISYRAEGRYKHFLIDTSDNTYQFFGTNQLSHTSLWDLVNFHMSEPISSTGGEVLKAPCGQKKQPPDYRDLMEQQNSSWL</sequence>
<dbReference type="PANTHER" id="PTHR14388">
    <property type="entry name" value="T CELL-SPECIFIC ADAPTER PROTEIN TSAD"/>
    <property type="match status" value="1"/>
</dbReference>
<name>A0A9J7KSV5_BRAFL</name>
<feature type="compositionally biased region" description="Basic residues" evidence="3">
    <location>
        <begin position="50"/>
        <end position="61"/>
    </location>
</feature>
<dbReference type="GeneID" id="118411404"/>
<dbReference type="FunFam" id="3.30.505.10:FF:000034">
    <property type="entry name" value="SH2 domain-containing protein 4A"/>
    <property type="match status" value="1"/>
</dbReference>
<feature type="region of interest" description="Disordered" evidence="3">
    <location>
        <begin position="228"/>
        <end position="257"/>
    </location>
</feature>
<reference evidence="5" key="1">
    <citation type="journal article" date="2020" name="Nat. Ecol. Evol.">
        <title>Deeply conserved synteny resolves early events in vertebrate evolution.</title>
        <authorList>
            <person name="Simakov O."/>
            <person name="Marletaz F."/>
            <person name="Yue J.X."/>
            <person name="O'Connell B."/>
            <person name="Jenkins J."/>
            <person name="Brandt A."/>
            <person name="Calef R."/>
            <person name="Tung C.H."/>
            <person name="Huang T.K."/>
            <person name="Schmutz J."/>
            <person name="Satoh N."/>
            <person name="Yu J.K."/>
            <person name="Putnam N.H."/>
            <person name="Green R.E."/>
            <person name="Rokhsar D.S."/>
        </authorList>
    </citation>
    <scope>NUCLEOTIDE SEQUENCE [LARGE SCALE GENOMIC DNA]</scope>
    <source>
        <strain evidence="5">S238N-H82</strain>
    </source>
</reference>
<dbReference type="SUPFAM" id="SSF55550">
    <property type="entry name" value="SH2 domain"/>
    <property type="match status" value="1"/>
</dbReference>
<feature type="region of interest" description="Disordered" evidence="3">
    <location>
        <begin position="39"/>
        <end position="61"/>
    </location>
</feature>
<evidence type="ECO:0000256" key="2">
    <source>
        <dbReference type="PROSITE-ProRule" id="PRU00191"/>
    </source>
</evidence>
<dbReference type="PROSITE" id="PS50001">
    <property type="entry name" value="SH2"/>
    <property type="match status" value="1"/>
</dbReference>
<dbReference type="InterPro" id="IPR000980">
    <property type="entry name" value="SH2"/>
</dbReference>
<dbReference type="KEGG" id="bfo:118411404"/>
<proteinExistence type="predicted"/>
<evidence type="ECO:0000259" key="4">
    <source>
        <dbReference type="PROSITE" id="PS50001"/>
    </source>
</evidence>
<protein>
    <submittedName>
        <fullName evidence="6">SH2 domain-containing protein 4B-like isoform X1</fullName>
    </submittedName>
</protein>
<keyword evidence="5" id="KW-1185">Reference proteome</keyword>
<feature type="region of interest" description="Disordered" evidence="3">
    <location>
        <begin position="294"/>
        <end position="320"/>
    </location>
</feature>
<dbReference type="GO" id="GO:0005737">
    <property type="term" value="C:cytoplasm"/>
    <property type="evidence" value="ECO:0000318"/>
    <property type="project" value="GO_Central"/>
</dbReference>
<dbReference type="Pfam" id="PF00017">
    <property type="entry name" value="SH2"/>
    <property type="match status" value="1"/>
</dbReference>
<feature type="domain" description="SH2" evidence="4">
    <location>
        <begin position="350"/>
        <end position="442"/>
    </location>
</feature>
<dbReference type="OrthoDB" id="10003345at2759"/>
<evidence type="ECO:0000256" key="3">
    <source>
        <dbReference type="SAM" id="MobiDB-lite"/>
    </source>
</evidence>
<dbReference type="RefSeq" id="XP_035669566.1">
    <property type="nucleotide sequence ID" value="XM_035813673.1"/>
</dbReference>
<dbReference type="AlphaFoldDB" id="A0A9J7KSV5"/>
<organism evidence="5 6">
    <name type="scientific">Branchiostoma floridae</name>
    <name type="common">Florida lancelet</name>
    <name type="synonym">Amphioxus</name>
    <dbReference type="NCBI Taxonomy" id="7739"/>
    <lineage>
        <taxon>Eukaryota</taxon>
        <taxon>Metazoa</taxon>
        <taxon>Chordata</taxon>
        <taxon>Cephalochordata</taxon>
        <taxon>Leptocardii</taxon>
        <taxon>Amphioxiformes</taxon>
        <taxon>Branchiostomatidae</taxon>
        <taxon>Branchiostoma</taxon>
    </lineage>
</organism>
<dbReference type="Gene3D" id="3.30.505.10">
    <property type="entry name" value="SH2 domain"/>
    <property type="match status" value="1"/>
</dbReference>
<evidence type="ECO:0000313" key="6">
    <source>
        <dbReference type="RefSeq" id="XP_035669566.1"/>
    </source>
</evidence>
<dbReference type="Proteomes" id="UP000001554">
    <property type="component" value="Chromosome 3"/>
</dbReference>
<dbReference type="PRINTS" id="PR00401">
    <property type="entry name" value="SH2DOMAIN"/>
</dbReference>
<evidence type="ECO:0000256" key="1">
    <source>
        <dbReference type="ARBA" id="ARBA00022999"/>
    </source>
</evidence>
<dbReference type="PANTHER" id="PTHR14388:SF17">
    <property type="entry name" value="SH2 DOMAIN-CONTAINING PROTEIN"/>
    <property type="match status" value="1"/>
</dbReference>
<keyword evidence="1 2" id="KW-0727">SH2 domain</keyword>
<dbReference type="InterPro" id="IPR036860">
    <property type="entry name" value="SH2_dom_sf"/>
</dbReference>